<evidence type="ECO:0000313" key="4">
    <source>
        <dbReference type="Proteomes" id="UP000285310"/>
    </source>
</evidence>
<dbReference type="FunCoup" id="A0A423PPM3">
    <property type="interactions" value="72"/>
</dbReference>
<reference evidence="3 4" key="1">
    <citation type="submission" date="2013-10" db="EMBL/GenBank/DDBJ databases">
        <title>Salinisphaera japonica YTM-1 Genome Sequencing.</title>
        <authorList>
            <person name="Lai Q."/>
            <person name="Li C."/>
            <person name="Shao Z."/>
        </authorList>
    </citation>
    <scope>NUCLEOTIDE SEQUENCE [LARGE SCALE GENOMIC DNA]</scope>
    <source>
        <strain evidence="3 4">YTM-1</strain>
    </source>
</reference>
<dbReference type="RefSeq" id="WP_123658332.1">
    <property type="nucleotide sequence ID" value="NZ_AYKG01000025.1"/>
</dbReference>
<dbReference type="InParanoid" id="A0A423PPM3"/>
<dbReference type="Pfam" id="PF04851">
    <property type="entry name" value="ResIII"/>
    <property type="match status" value="1"/>
</dbReference>
<dbReference type="InterPro" id="IPR001650">
    <property type="entry name" value="Helicase_C-like"/>
</dbReference>
<organism evidence="3 4">
    <name type="scientific">Salinisphaera japonica YTM-1</name>
    <dbReference type="NCBI Taxonomy" id="1209778"/>
    <lineage>
        <taxon>Bacteria</taxon>
        <taxon>Pseudomonadati</taxon>
        <taxon>Pseudomonadota</taxon>
        <taxon>Gammaproteobacteria</taxon>
        <taxon>Salinisphaerales</taxon>
        <taxon>Salinisphaeraceae</taxon>
        <taxon>Salinisphaera</taxon>
    </lineage>
</organism>
<comment type="caution">
    <text evidence="3">The sequence shown here is derived from an EMBL/GenBank/DDBJ whole genome shotgun (WGS) entry which is preliminary data.</text>
</comment>
<dbReference type="PANTHER" id="PTHR47396">
    <property type="entry name" value="TYPE I RESTRICTION ENZYME ECOKI R PROTEIN"/>
    <property type="match status" value="1"/>
</dbReference>
<dbReference type="InterPro" id="IPR013670">
    <property type="entry name" value="EcoEI_R_C_dom"/>
</dbReference>
<sequence>MKETEADTRANRIDSVLRDAGWDGTGGSQVSREYVIAQGRITQAGRINTLTADYVLSRQGRHLAVIEAKRAGLGYTDGLAQAKEYARRLKARFAYATNGHRWYGVDMVTGAEGDIGLPFPSPTALWNRCFTQDNDWRERFGAVPFHTAGGKWQPRYYQHNAITAVLEAIAQGRDRMLLTLATGTGKTGIAFQIAWTLFQASWNLSGQPTRRPRILFLADRNFLADQAFNAFSAFDADALCRINPAEIRKQGKLPKNASVFFTIFQTFMTEGKTPGEREFTFEGYPADFFDFIIIDECHRGGARDESAWREILKHFAPAVQLGLTATPKRDANADTYAYFGEPLYTYALKDGINDGYLTPFKVRQLASTLDTYSFSGEDEVLAGEIDYDRLYTESDFNTKIEIEDRERSRVERFMAEIDQRQKTLVFCATQAHAARVRDFINQVKTSTATDYCVRVTAADGARGEQFLRQFQDNEKTLPTILTTSQKLSTGVDALNVRNIVLMRPIRSMIEFKQIIGRGTRVFDGKYFFTVYDFVKAHEHFRDPEWDGEPEPPEVPAPKPAPYPDAPEPSGDGVRDGDHLPGDDDDKPPEKIIVILADGKARRIQYLTTTSYWSHDGTPITAEQFMAQLFGDLSGLVDSEEQLRAIWSDPEQRTAFIDRLAEMDYDHERLADMRRLIDAPDSDIFDVLAYVRFTLAPLARRERAQHARETGLAGYEPEMREFLDYILQAYEARGVDELAPARIGNFLQIRYGGMQDAKRRLGSAQDIRGAFFDIQSYLFRDA</sequence>
<evidence type="ECO:0000313" key="3">
    <source>
        <dbReference type="EMBL" id="ROO27574.1"/>
    </source>
</evidence>
<name>A0A423PPM3_9GAMM</name>
<dbReference type="InterPro" id="IPR014001">
    <property type="entry name" value="Helicase_ATP-bd"/>
</dbReference>
<dbReference type="PROSITE" id="PS51192">
    <property type="entry name" value="HELICASE_ATP_BIND_1"/>
    <property type="match status" value="1"/>
</dbReference>
<dbReference type="SUPFAM" id="SSF52540">
    <property type="entry name" value="P-loop containing nucleoside triphosphate hydrolases"/>
    <property type="match status" value="1"/>
</dbReference>
<keyword evidence="4" id="KW-1185">Reference proteome</keyword>
<dbReference type="CDD" id="cd18032">
    <property type="entry name" value="DEXHc_RE_I_III_res"/>
    <property type="match status" value="1"/>
</dbReference>
<dbReference type="GO" id="GO:0005829">
    <property type="term" value="C:cytosol"/>
    <property type="evidence" value="ECO:0007669"/>
    <property type="project" value="TreeGrafter"/>
</dbReference>
<dbReference type="PANTHER" id="PTHR47396:SF1">
    <property type="entry name" value="ATP-DEPENDENT HELICASE IRC3-RELATED"/>
    <property type="match status" value="1"/>
</dbReference>
<dbReference type="GO" id="GO:0005524">
    <property type="term" value="F:ATP binding"/>
    <property type="evidence" value="ECO:0007669"/>
    <property type="project" value="InterPro"/>
</dbReference>
<dbReference type="InterPro" id="IPR050742">
    <property type="entry name" value="Helicase_Restrict-Modif_Enz"/>
</dbReference>
<feature type="region of interest" description="Disordered" evidence="1">
    <location>
        <begin position="542"/>
        <end position="588"/>
    </location>
</feature>
<dbReference type="InterPro" id="IPR027417">
    <property type="entry name" value="P-loop_NTPase"/>
</dbReference>
<dbReference type="CDD" id="cd18799">
    <property type="entry name" value="SF2_C_EcoAI-like"/>
    <property type="match status" value="1"/>
</dbReference>
<feature type="domain" description="Helicase ATP-binding" evidence="2">
    <location>
        <begin position="167"/>
        <end position="345"/>
    </location>
</feature>
<dbReference type="InterPro" id="IPR006935">
    <property type="entry name" value="Helicase/UvrB_N"/>
</dbReference>
<protein>
    <submittedName>
        <fullName evidence="3">Restriction endonuclease subunit R</fullName>
    </submittedName>
</protein>
<dbReference type="OrthoDB" id="9804086at2"/>
<keyword evidence="3" id="KW-0540">Nuclease</keyword>
<dbReference type="Proteomes" id="UP000285310">
    <property type="component" value="Unassembled WGS sequence"/>
</dbReference>
<accession>A0A423PPM3</accession>
<dbReference type="GO" id="GO:0004519">
    <property type="term" value="F:endonuclease activity"/>
    <property type="evidence" value="ECO:0007669"/>
    <property type="project" value="UniProtKB-KW"/>
</dbReference>
<keyword evidence="3" id="KW-0378">Hydrolase</keyword>
<dbReference type="GO" id="GO:0003677">
    <property type="term" value="F:DNA binding"/>
    <property type="evidence" value="ECO:0007669"/>
    <property type="project" value="InterPro"/>
</dbReference>
<dbReference type="Pfam" id="PF00271">
    <property type="entry name" value="Helicase_C"/>
    <property type="match status" value="1"/>
</dbReference>
<gene>
    <name evidence="3" type="ORF">SAJA_09145</name>
</gene>
<proteinExistence type="predicted"/>
<dbReference type="SMART" id="SM00487">
    <property type="entry name" value="DEXDc"/>
    <property type="match status" value="1"/>
</dbReference>
<dbReference type="AlphaFoldDB" id="A0A423PPM3"/>
<dbReference type="GO" id="GO:0016787">
    <property type="term" value="F:hydrolase activity"/>
    <property type="evidence" value="ECO:0007669"/>
    <property type="project" value="InterPro"/>
</dbReference>
<dbReference type="Gene3D" id="3.40.50.300">
    <property type="entry name" value="P-loop containing nucleotide triphosphate hydrolases"/>
    <property type="match status" value="2"/>
</dbReference>
<keyword evidence="3" id="KW-0255">Endonuclease</keyword>
<dbReference type="Pfam" id="PF08463">
    <property type="entry name" value="EcoEI_R_C"/>
    <property type="match status" value="1"/>
</dbReference>
<dbReference type="Gene3D" id="3.90.1570.30">
    <property type="match status" value="1"/>
</dbReference>
<evidence type="ECO:0000259" key="2">
    <source>
        <dbReference type="PROSITE" id="PS51192"/>
    </source>
</evidence>
<feature type="compositionally biased region" description="Basic and acidic residues" evidence="1">
    <location>
        <begin position="572"/>
        <end position="581"/>
    </location>
</feature>
<dbReference type="GO" id="GO:0006304">
    <property type="term" value="P:DNA modification"/>
    <property type="evidence" value="ECO:0007669"/>
    <property type="project" value="InterPro"/>
</dbReference>
<dbReference type="EMBL" id="AYKG01000025">
    <property type="protein sequence ID" value="ROO27574.1"/>
    <property type="molecule type" value="Genomic_DNA"/>
</dbReference>
<feature type="compositionally biased region" description="Pro residues" evidence="1">
    <location>
        <begin position="552"/>
        <end position="566"/>
    </location>
</feature>
<dbReference type="NCBIfam" id="NF046051">
    <property type="entry name" value="restrict_EcoAI"/>
    <property type="match status" value="1"/>
</dbReference>
<evidence type="ECO:0000256" key="1">
    <source>
        <dbReference type="SAM" id="MobiDB-lite"/>
    </source>
</evidence>